<keyword evidence="3 8" id="KW-0812">Transmembrane</keyword>
<keyword evidence="7 8" id="KW-0472">Membrane</keyword>
<evidence type="ECO:0000259" key="10">
    <source>
        <dbReference type="PROSITE" id="PS50929"/>
    </source>
</evidence>
<sequence>MKQIFALVKNRLGLFIAGCITALTAGLCTAKVIDYINSGLKNQEGITTEFLIGIVGFSLAAASIGVLSSYFVSKINIIIVRELTKKLVRKTLMARYEYIEAVSDKVLPIITKDISDISNFVDRIPTFLIAATAVVGTLVRLFIIDAQLTSYFFIVFGLQTLLVIILIPKLKRYTRISVRFRNFHYRNLGNMVAGLKELSLNKEKRNHYLGEVISSDMNQMNSAFLKGRVTNGVSQRVTDLLIFLFVGIFMYLSIDYLDFDFERFKIFLPIILFVTPYFAKISGFFQDLKSVEVSFEQINSISSEIDQFSISSQKKLQKDASHSDIVALENISYQYLESRHDNSLTFGPLTMGIKTGKITFIIGGNGSGKTTFAKILTGLYEPKTGHIVYKGQKVSEENLIDYRNQFSAYFADSFTFGQLGYIDKNHLDKNAAGTIQLLEMQSKVQLDANYNFSTTNLSFGQISRLSLITKILEDKEIYLFDEWAANQDPYFKKIFYYSILPELKRNGKTVIVISHDEKYFDVADEIIELQEGMTLK</sequence>
<feature type="domain" description="ABC transmembrane type-1" evidence="10">
    <location>
        <begin position="12"/>
        <end position="290"/>
    </location>
</feature>
<keyword evidence="4" id="KW-0547">Nucleotide-binding</keyword>
<dbReference type="InterPro" id="IPR005898">
    <property type="entry name" value="Cyc_pep_transpt_SyrD/YojI"/>
</dbReference>
<dbReference type="InterPro" id="IPR036640">
    <property type="entry name" value="ABC1_TM_sf"/>
</dbReference>
<dbReference type="PANTHER" id="PTHR43553:SF11">
    <property type="entry name" value="ABC TRANSPORTER ATP-BINDING_PERMEASE PROTEIN YOJI"/>
    <property type="match status" value="1"/>
</dbReference>
<dbReference type="PROSITE" id="PS50929">
    <property type="entry name" value="ABC_TM1F"/>
    <property type="match status" value="1"/>
</dbReference>
<dbReference type="NCBIfam" id="TIGR01194">
    <property type="entry name" value="cyc_pep_trnsptr"/>
    <property type="match status" value="1"/>
</dbReference>
<keyword evidence="6 8" id="KW-1133">Transmembrane helix</keyword>
<proteinExistence type="predicted"/>
<dbReference type="SUPFAM" id="SSF90123">
    <property type="entry name" value="ABC transporter transmembrane region"/>
    <property type="match status" value="1"/>
</dbReference>
<dbReference type="RefSeq" id="WP_115868522.1">
    <property type="nucleotide sequence ID" value="NZ_QREG01000011.1"/>
</dbReference>
<feature type="transmembrane region" description="Helical" evidence="8">
    <location>
        <begin position="124"/>
        <end position="143"/>
    </location>
</feature>
<keyword evidence="12" id="KW-1185">Reference proteome</keyword>
<dbReference type="Pfam" id="PF00005">
    <property type="entry name" value="ABC_tran"/>
    <property type="match status" value="1"/>
</dbReference>
<dbReference type="InterPro" id="IPR027417">
    <property type="entry name" value="P-loop_NTPase"/>
</dbReference>
<dbReference type="AlphaFoldDB" id="A0A3D9L3P8"/>
<feature type="transmembrane region" description="Helical" evidence="8">
    <location>
        <begin position="237"/>
        <end position="254"/>
    </location>
</feature>
<feature type="transmembrane region" description="Helical" evidence="8">
    <location>
        <begin position="149"/>
        <end position="167"/>
    </location>
</feature>
<evidence type="ECO:0000256" key="4">
    <source>
        <dbReference type="ARBA" id="ARBA00022741"/>
    </source>
</evidence>
<reference evidence="11 12" key="1">
    <citation type="submission" date="2018-07" db="EMBL/GenBank/DDBJ databases">
        <title>Genomic Encyclopedia of Type Strains, Phase IV (KMG-IV): sequencing the most valuable type-strain genomes for metagenomic binning, comparative biology and taxonomic classification.</title>
        <authorList>
            <person name="Goeker M."/>
        </authorList>
    </citation>
    <scope>NUCLEOTIDE SEQUENCE [LARGE SCALE GENOMIC DNA]</scope>
    <source>
        <strain evidence="11 12">DSM 4134</strain>
    </source>
</reference>
<evidence type="ECO:0000256" key="6">
    <source>
        <dbReference type="ARBA" id="ARBA00022989"/>
    </source>
</evidence>
<evidence type="ECO:0000256" key="7">
    <source>
        <dbReference type="ARBA" id="ARBA00023136"/>
    </source>
</evidence>
<evidence type="ECO:0000313" key="11">
    <source>
        <dbReference type="EMBL" id="RED98001.1"/>
    </source>
</evidence>
<dbReference type="GO" id="GO:0015833">
    <property type="term" value="P:peptide transport"/>
    <property type="evidence" value="ECO:0007669"/>
    <property type="project" value="InterPro"/>
</dbReference>
<evidence type="ECO:0000256" key="8">
    <source>
        <dbReference type="SAM" id="Phobius"/>
    </source>
</evidence>
<dbReference type="InterPro" id="IPR011527">
    <property type="entry name" value="ABC1_TM_dom"/>
</dbReference>
<dbReference type="InterPro" id="IPR003439">
    <property type="entry name" value="ABC_transporter-like_ATP-bd"/>
</dbReference>
<dbReference type="OrthoDB" id="846150at2"/>
<dbReference type="InterPro" id="IPR050095">
    <property type="entry name" value="ECF_ABC_transporter_ATP-bd"/>
</dbReference>
<dbReference type="Pfam" id="PF00664">
    <property type="entry name" value="ABC_membrane"/>
    <property type="match status" value="1"/>
</dbReference>
<gene>
    <name evidence="11" type="ORF">C7460_111143</name>
</gene>
<feature type="transmembrane region" description="Helical" evidence="8">
    <location>
        <begin position="50"/>
        <end position="72"/>
    </location>
</feature>
<evidence type="ECO:0000259" key="9">
    <source>
        <dbReference type="PROSITE" id="PS50893"/>
    </source>
</evidence>
<evidence type="ECO:0000256" key="5">
    <source>
        <dbReference type="ARBA" id="ARBA00022840"/>
    </source>
</evidence>
<dbReference type="GO" id="GO:0043190">
    <property type="term" value="C:ATP-binding cassette (ABC) transporter complex"/>
    <property type="evidence" value="ECO:0007669"/>
    <property type="project" value="TreeGrafter"/>
</dbReference>
<feature type="domain" description="ABC transporter" evidence="9">
    <location>
        <begin position="326"/>
        <end position="535"/>
    </location>
</feature>
<dbReference type="GO" id="GO:0005524">
    <property type="term" value="F:ATP binding"/>
    <property type="evidence" value="ECO:0007669"/>
    <property type="project" value="UniProtKB-KW"/>
</dbReference>
<evidence type="ECO:0000313" key="12">
    <source>
        <dbReference type="Proteomes" id="UP000256779"/>
    </source>
</evidence>
<evidence type="ECO:0000256" key="1">
    <source>
        <dbReference type="ARBA" id="ARBA00004651"/>
    </source>
</evidence>
<keyword evidence="2" id="KW-0813">Transport</keyword>
<dbReference type="SMART" id="SM00382">
    <property type="entry name" value="AAA"/>
    <property type="match status" value="1"/>
</dbReference>
<name>A0A3D9L3P8_MARFU</name>
<dbReference type="GO" id="GO:0016887">
    <property type="term" value="F:ATP hydrolysis activity"/>
    <property type="evidence" value="ECO:0007669"/>
    <property type="project" value="InterPro"/>
</dbReference>
<dbReference type="Gene3D" id="3.40.50.300">
    <property type="entry name" value="P-loop containing nucleotide triphosphate hydrolases"/>
    <property type="match status" value="1"/>
</dbReference>
<dbReference type="GO" id="GO:0140359">
    <property type="term" value="F:ABC-type transporter activity"/>
    <property type="evidence" value="ECO:0007669"/>
    <property type="project" value="InterPro"/>
</dbReference>
<protein>
    <submittedName>
        <fullName evidence="11">Putative ATP-binding cassette transporter</fullName>
    </submittedName>
</protein>
<dbReference type="PROSITE" id="PS50893">
    <property type="entry name" value="ABC_TRANSPORTER_2"/>
    <property type="match status" value="1"/>
</dbReference>
<keyword evidence="5 11" id="KW-0067">ATP-binding</keyword>
<comment type="caution">
    <text evidence="11">The sequence shown here is derived from an EMBL/GenBank/DDBJ whole genome shotgun (WGS) entry which is preliminary data.</text>
</comment>
<dbReference type="Proteomes" id="UP000256779">
    <property type="component" value="Unassembled WGS sequence"/>
</dbReference>
<dbReference type="PANTHER" id="PTHR43553">
    <property type="entry name" value="HEAVY METAL TRANSPORTER"/>
    <property type="match status" value="1"/>
</dbReference>
<dbReference type="EMBL" id="QREG01000011">
    <property type="protein sequence ID" value="RED98001.1"/>
    <property type="molecule type" value="Genomic_DNA"/>
</dbReference>
<dbReference type="GO" id="GO:1904680">
    <property type="term" value="F:peptide transmembrane transporter activity"/>
    <property type="evidence" value="ECO:0007669"/>
    <property type="project" value="InterPro"/>
</dbReference>
<evidence type="ECO:0000256" key="3">
    <source>
        <dbReference type="ARBA" id="ARBA00022692"/>
    </source>
</evidence>
<comment type="subcellular location">
    <subcellularLocation>
        <location evidence="1">Cell membrane</location>
        <topology evidence="1">Multi-pass membrane protein</topology>
    </subcellularLocation>
</comment>
<accession>A0A3D9L3P8</accession>
<evidence type="ECO:0000256" key="2">
    <source>
        <dbReference type="ARBA" id="ARBA00022448"/>
    </source>
</evidence>
<dbReference type="InterPro" id="IPR003593">
    <property type="entry name" value="AAA+_ATPase"/>
</dbReference>
<organism evidence="11 12">
    <name type="scientific">Marinoscillum furvescens DSM 4134</name>
    <dbReference type="NCBI Taxonomy" id="1122208"/>
    <lineage>
        <taxon>Bacteria</taxon>
        <taxon>Pseudomonadati</taxon>
        <taxon>Bacteroidota</taxon>
        <taxon>Cytophagia</taxon>
        <taxon>Cytophagales</taxon>
        <taxon>Reichenbachiellaceae</taxon>
        <taxon>Marinoscillum</taxon>
    </lineage>
</organism>
<dbReference type="Gene3D" id="1.20.1560.10">
    <property type="entry name" value="ABC transporter type 1, transmembrane domain"/>
    <property type="match status" value="1"/>
</dbReference>
<dbReference type="SUPFAM" id="SSF52540">
    <property type="entry name" value="P-loop containing nucleoside triphosphate hydrolases"/>
    <property type="match status" value="1"/>
</dbReference>